<dbReference type="AlphaFoldDB" id="W1XKE7"/>
<dbReference type="EMBL" id="AZMM01014750">
    <property type="protein sequence ID" value="ETJ30737.1"/>
    <property type="molecule type" value="Genomic_DNA"/>
</dbReference>
<name>W1XKE7_9ZZZZ</name>
<accession>W1XKE7</accession>
<gene>
    <name evidence="1" type="ORF">Q604_UNBC14750G0001</name>
</gene>
<proteinExistence type="predicted"/>
<reference evidence="1" key="1">
    <citation type="submission" date="2013-12" db="EMBL/GenBank/DDBJ databases">
        <title>A Varibaculum cambriense genome reconstructed from a premature infant gut community with otherwise low bacterial novelty that shifts toward anaerobic metabolism during the third week of life.</title>
        <authorList>
            <person name="Brown C.T."/>
            <person name="Sharon I."/>
            <person name="Thomas B.C."/>
            <person name="Castelle C.J."/>
            <person name="Morowitz M.J."/>
            <person name="Banfield J.F."/>
        </authorList>
    </citation>
    <scope>NUCLEOTIDE SEQUENCE</scope>
</reference>
<sequence>QRIVHDVLEKYKDIPKDDAIGFYPL</sequence>
<evidence type="ECO:0000313" key="1">
    <source>
        <dbReference type="EMBL" id="ETJ30737.1"/>
    </source>
</evidence>
<protein>
    <submittedName>
        <fullName evidence="1">Uncharacterized protein</fullName>
    </submittedName>
</protein>
<comment type="caution">
    <text evidence="1">The sequence shown here is derived from an EMBL/GenBank/DDBJ whole genome shotgun (WGS) entry which is preliminary data.</text>
</comment>
<feature type="non-terminal residue" evidence="1">
    <location>
        <position position="1"/>
    </location>
</feature>
<organism evidence="1">
    <name type="scientific">human gut metagenome</name>
    <dbReference type="NCBI Taxonomy" id="408170"/>
    <lineage>
        <taxon>unclassified sequences</taxon>
        <taxon>metagenomes</taxon>
        <taxon>organismal metagenomes</taxon>
    </lineage>
</organism>